<evidence type="ECO:0000313" key="2">
    <source>
        <dbReference type="EMBL" id="VEN72922.1"/>
    </source>
</evidence>
<dbReference type="InterPro" id="IPR025388">
    <property type="entry name" value="Alginate_export_dom"/>
</dbReference>
<accession>A0A484HEU1</accession>
<evidence type="ECO:0000259" key="1">
    <source>
        <dbReference type="Pfam" id="PF13372"/>
    </source>
</evidence>
<dbReference type="Pfam" id="PF13372">
    <property type="entry name" value="Alginate_exp"/>
    <property type="match status" value="1"/>
</dbReference>
<name>A0A484HEU1_9BACT</name>
<dbReference type="SUPFAM" id="SSF56935">
    <property type="entry name" value="Porins"/>
    <property type="match status" value="1"/>
</dbReference>
<dbReference type="Gene3D" id="2.40.160.100">
    <property type="match status" value="1"/>
</dbReference>
<dbReference type="EMBL" id="CAACVI010000001">
    <property type="protein sequence ID" value="VEN72922.1"/>
    <property type="molecule type" value="Genomic_DNA"/>
</dbReference>
<sequence>MDETKKGNGRKKTDKQTLGGKQMKKFLVSLVAVCFALLLAAPSMAVDLSGHMRARGFSMANPGLNADDQDSNAYYDTRVRMQAVVKPTDKISLTFQADIFDGYKLGTVGPYAAATDSIDMDRAYITILSDYGKFDIGRMKGGAWGTAFGDYEGDFDRIKYTLPYSDKLTLVGIAQKSTEGDANTVKGSDQDDDIIYLAGIYKLENGVAGLLGAYANYRSTGTTDINKRVLVPYYKGKFGDLGIQAELIYEFGDIDRPEGTKDGDISGLSYNIEATYDIPGPFSFEAGYAFASGDDTTDANSEAGNTFYGGIGADWDKFVIFSDADCLLNSTGTTPVTQYGVKLWYLGAKYALTEDISLWGNIGGATADQAGDAESDDYGIEFDVNMSWNLMDNLTYTMRLGFLNAGDLWKKINTVNEVDDTFTIYHKLQVDF</sequence>
<gene>
    <name evidence="2" type="ORF">EPICR_10423</name>
</gene>
<dbReference type="AlphaFoldDB" id="A0A484HEU1"/>
<organism evidence="2">
    <name type="scientific">uncultured Desulfobacteraceae bacterium</name>
    <dbReference type="NCBI Taxonomy" id="218296"/>
    <lineage>
        <taxon>Bacteria</taxon>
        <taxon>Pseudomonadati</taxon>
        <taxon>Thermodesulfobacteriota</taxon>
        <taxon>Desulfobacteria</taxon>
        <taxon>Desulfobacterales</taxon>
        <taxon>Desulfobacteraceae</taxon>
        <taxon>environmental samples</taxon>
    </lineage>
</organism>
<dbReference type="InterPro" id="IPR053728">
    <property type="entry name" value="Alginate_Permeability_Chnl"/>
</dbReference>
<protein>
    <recommendedName>
        <fullName evidence="1">Alginate export domain-containing protein</fullName>
    </recommendedName>
</protein>
<feature type="domain" description="Alginate export" evidence="1">
    <location>
        <begin position="244"/>
        <end position="411"/>
    </location>
</feature>
<proteinExistence type="predicted"/>
<reference evidence="2" key="1">
    <citation type="submission" date="2019-01" db="EMBL/GenBank/DDBJ databases">
        <authorList>
            <consortium name="Genoscope - CEA"/>
            <person name="William W."/>
        </authorList>
    </citation>
    <scope>NUCLEOTIDE SEQUENCE</scope>
    <source>
        <strain evidence="2">CR-1</strain>
    </source>
</reference>